<dbReference type="Pfam" id="PF25990">
    <property type="entry name" value="Beta-barrel_YknX"/>
    <property type="match status" value="1"/>
</dbReference>
<dbReference type="eggNOG" id="COG0845">
    <property type="taxonomic scope" value="Bacteria"/>
</dbReference>
<keyword evidence="7" id="KW-1185">Reference proteome</keyword>
<dbReference type="OrthoDB" id="2155027at2"/>
<keyword evidence="4" id="KW-0812">Transmembrane</keyword>
<keyword evidence="2" id="KW-0175">Coiled coil</keyword>
<dbReference type="Gene3D" id="2.40.420.20">
    <property type="match status" value="1"/>
</dbReference>
<accession>B6FZS5</accession>
<feature type="compositionally biased region" description="Basic and acidic residues" evidence="3">
    <location>
        <begin position="371"/>
        <end position="382"/>
    </location>
</feature>
<organism evidence="6 7">
    <name type="scientific">Peptacetobacter hiranonis (strain DSM 13275 / JCM 10541 / KCTC 15199 / TO-931)</name>
    <name type="common">Clostridium hiranonis</name>
    <dbReference type="NCBI Taxonomy" id="500633"/>
    <lineage>
        <taxon>Bacteria</taxon>
        <taxon>Bacillati</taxon>
        <taxon>Bacillota</taxon>
        <taxon>Clostridia</taxon>
        <taxon>Peptostreptococcales</taxon>
        <taxon>Peptostreptococcaceae</taxon>
        <taxon>Peptacetobacter</taxon>
    </lineage>
</organism>
<name>B6FZS5_PEPHT</name>
<dbReference type="PANTHER" id="PTHR32347">
    <property type="entry name" value="EFFLUX SYSTEM COMPONENT YKNX-RELATED"/>
    <property type="match status" value="1"/>
</dbReference>
<dbReference type="RefSeq" id="WP_006440300.1">
    <property type="nucleotide sequence ID" value="NZ_DS995356.1"/>
</dbReference>
<evidence type="ECO:0000256" key="2">
    <source>
        <dbReference type="ARBA" id="ARBA00023054"/>
    </source>
</evidence>
<dbReference type="GO" id="GO:0030313">
    <property type="term" value="C:cell envelope"/>
    <property type="evidence" value="ECO:0007669"/>
    <property type="project" value="UniProtKB-SubCell"/>
</dbReference>
<comment type="caution">
    <text evidence="6">The sequence shown here is derived from an EMBL/GenBank/DDBJ whole genome shotgun (WGS) entry which is preliminary data.</text>
</comment>
<evidence type="ECO:0000256" key="4">
    <source>
        <dbReference type="SAM" id="Phobius"/>
    </source>
</evidence>
<evidence type="ECO:0000313" key="7">
    <source>
        <dbReference type="Proteomes" id="UP000003178"/>
    </source>
</evidence>
<dbReference type="InterPro" id="IPR050465">
    <property type="entry name" value="UPF0194_transport"/>
</dbReference>
<evidence type="ECO:0000256" key="3">
    <source>
        <dbReference type="SAM" id="MobiDB-lite"/>
    </source>
</evidence>
<dbReference type="Proteomes" id="UP000003178">
    <property type="component" value="Unassembled WGS sequence"/>
</dbReference>
<reference evidence="6 7" key="1">
    <citation type="submission" date="2008-09" db="EMBL/GenBank/DDBJ databases">
        <authorList>
            <person name="Fulton L."/>
            <person name="Clifton S."/>
            <person name="Fulton B."/>
            <person name="Xu J."/>
            <person name="Minx P."/>
            <person name="Pepin K.H."/>
            <person name="Johnson M."/>
            <person name="Thiruvilangam P."/>
            <person name="Bhonagiri V."/>
            <person name="Nash W.E."/>
            <person name="Mardis E.R."/>
            <person name="Wilson R.K."/>
        </authorList>
    </citation>
    <scope>NUCLEOTIDE SEQUENCE [LARGE SCALE GENOMIC DNA]</scope>
    <source>
        <strain evidence="6 7">DSM 13275</strain>
    </source>
</reference>
<comment type="subcellular location">
    <subcellularLocation>
        <location evidence="1">Cell envelope</location>
    </subcellularLocation>
</comment>
<reference evidence="6 7" key="2">
    <citation type="submission" date="2008-10" db="EMBL/GenBank/DDBJ databases">
        <title>Draft genome sequence of Clostridium hiranonis (DSM 13275).</title>
        <authorList>
            <person name="Sudarsanam P."/>
            <person name="Ley R."/>
            <person name="Guruge J."/>
            <person name="Turnbaugh P.J."/>
            <person name="Mahowald M."/>
            <person name="Liep D."/>
            <person name="Gordon J."/>
        </authorList>
    </citation>
    <scope>NUCLEOTIDE SEQUENCE [LARGE SCALE GENOMIC DNA]</scope>
    <source>
        <strain evidence="6 7">DSM 13275</strain>
    </source>
</reference>
<evidence type="ECO:0000256" key="1">
    <source>
        <dbReference type="ARBA" id="ARBA00004196"/>
    </source>
</evidence>
<feature type="domain" description="YknX-like beta-barrel" evidence="5">
    <location>
        <begin position="214"/>
        <end position="287"/>
    </location>
</feature>
<dbReference type="STRING" id="500633.CLOHIR_01379"/>
<keyword evidence="4" id="KW-0472">Membrane</keyword>
<evidence type="ECO:0000313" key="6">
    <source>
        <dbReference type="EMBL" id="EEA85019.1"/>
    </source>
</evidence>
<feature type="transmembrane region" description="Helical" evidence="4">
    <location>
        <begin position="32"/>
        <end position="52"/>
    </location>
</feature>
<dbReference type="PANTHER" id="PTHR32347:SF14">
    <property type="entry name" value="EFFLUX SYSTEM COMPONENT YKNX-RELATED"/>
    <property type="match status" value="1"/>
</dbReference>
<feature type="region of interest" description="Disordered" evidence="3">
    <location>
        <begin position="351"/>
        <end position="391"/>
    </location>
</feature>
<dbReference type="AlphaFoldDB" id="B6FZS5"/>
<protein>
    <submittedName>
        <fullName evidence="6">Efflux transporter, RND family, MFP subunit</fullName>
    </submittedName>
</protein>
<keyword evidence="4" id="KW-1133">Transmembrane helix</keyword>
<dbReference type="HOGENOM" id="CLU_018816_19_2_9"/>
<gene>
    <name evidence="6" type="ORF">CLOHIR_01379</name>
</gene>
<evidence type="ECO:0000259" key="5">
    <source>
        <dbReference type="Pfam" id="PF25990"/>
    </source>
</evidence>
<dbReference type="EMBL" id="ABWP01000058">
    <property type="protein sequence ID" value="EEA85019.1"/>
    <property type="molecule type" value="Genomic_DNA"/>
</dbReference>
<proteinExistence type="predicted"/>
<dbReference type="InterPro" id="IPR058636">
    <property type="entry name" value="Beta-barrel_YknX"/>
</dbReference>
<feature type="compositionally biased region" description="Basic and acidic residues" evidence="3">
    <location>
        <begin position="351"/>
        <end position="361"/>
    </location>
</feature>
<dbReference type="Gene3D" id="2.40.30.170">
    <property type="match status" value="1"/>
</dbReference>
<sequence>MAKIKGFFGKIKNAIISGFKGFGNFIKNHKKGTAVVVVILLAAGFMVGTDYVRRTKEEQKIREKYEIYKIPAYENIDINGMVTPRESKQYANPENNSLSDISVENGQEVNDGDLLFTTKDNSVIEQINVLKSQLTSLNSQKSRLSKNNKDNINNEAIASINAQISSVEAQISALNSSAYVKNTAPFAGKVYINDQNSTDMNTSFISLVSNEFFMKGYVSEDDLEKVQIDQTVSIKVNSSDKKMTGRISYVSDRPTTTKTKEMKDNLSYYEVDISFEDQEGLVNGFHVDADLEIVSNEYKVPTTAVLKSGDSAYVMKDLDGILKKQEVTIVKTGKNVTKIVTNLEPGDKILKHPDKSMKEGDAIPSAGLVDKSPKIDPEELKIPDVNGQIEE</sequence>